<evidence type="ECO:0000259" key="1">
    <source>
        <dbReference type="Pfam" id="PF04326"/>
    </source>
</evidence>
<dbReference type="Pfam" id="PF04326">
    <property type="entry name" value="SLFN_AlbA_2"/>
    <property type="match status" value="1"/>
</dbReference>
<dbReference type="InterPro" id="IPR038475">
    <property type="entry name" value="RecG_C_sf"/>
</dbReference>
<dbReference type="Pfam" id="PF13749">
    <property type="entry name" value="HATPase_c_4"/>
    <property type="match status" value="1"/>
</dbReference>
<dbReference type="InterPro" id="IPR038461">
    <property type="entry name" value="Schlafen_AlbA_2_dom_sf"/>
</dbReference>
<proteinExistence type="predicted"/>
<reference evidence="3" key="1">
    <citation type="submission" date="2019-08" db="EMBL/GenBank/DDBJ databases">
        <authorList>
            <person name="Kucharzyk K."/>
            <person name="Murdoch R.W."/>
            <person name="Higgins S."/>
            <person name="Loffler F."/>
        </authorList>
    </citation>
    <scope>NUCLEOTIDE SEQUENCE</scope>
</reference>
<feature type="domain" description="Schlafen AlbA-2" evidence="1">
    <location>
        <begin position="19"/>
        <end position="140"/>
    </location>
</feature>
<name>A0A645B794_9ZZZZ</name>
<gene>
    <name evidence="3" type="ORF">SDC9_108197</name>
</gene>
<feature type="domain" description="Filamentation induced by cAMP protein Fic-like C-terminal" evidence="2">
    <location>
        <begin position="428"/>
        <end position="481"/>
    </location>
</feature>
<dbReference type="InterPro" id="IPR049514">
    <property type="entry name" value="Fic-like_C"/>
</dbReference>
<accession>A0A645B794</accession>
<sequence length="488" mass="55211">MLPSELVSLVDDIVHLRCETQHIELKRSQTEAPKRLYGTLSSFSNQKDGGIIIFGIYEHDNYSIPGVDDPQAVQQQVNNQAKQMVPIVRPVFTVAEIDGKKVVSAEIAECPIMEKPCYYAGAGRLKGSYVRVGDSDEPMTEYEVYSYEAFRQNTQDEKHPVLNATMNDLNGDRLTEYMLKIKRFKENLSQLPLEKVLRLQGITADGVPTIAGLMLFGEYPQAFFPQLSITAMVIAGNTYSDIGQNDERFIDNKRIEGTIRQMYESAMNFISRNTRQATIINENGERIDRPEYPPKAVRELVLNALIHRDYSIHTINSPIRILLFKNRLEIENPGGLYGRITIDELGKMSADTRNPFIAGALEVLIETENRFSGIPTIYAEMEKASLLPPVFESQRGIFRATLYNQGSVSMTADVAADDSESAIMKKILSFCTEPRSKDEIAKHIGLSSVYYITSRYLQPLLESSQLRMTLPDRPKSKHQRYIAAQNRF</sequence>
<evidence type="ECO:0000313" key="3">
    <source>
        <dbReference type="EMBL" id="MPM61339.1"/>
    </source>
</evidence>
<evidence type="ECO:0008006" key="4">
    <source>
        <dbReference type="Google" id="ProtNLM"/>
    </source>
</evidence>
<dbReference type="EMBL" id="VSSQ01018284">
    <property type="protein sequence ID" value="MPM61339.1"/>
    <property type="molecule type" value="Genomic_DNA"/>
</dbReference>
<dbReference type="Gene3D" id="3.30.565.60">
    <property type="match status" value="1"/>
</dbReference>
<dbReference type="PANTHER" id="PTHR30595:SF6">
    <property type="entry name" value="SCHLAFEN ALBA-2 DOMAIN-CONTAINING PROTEIN"/>
    <property type="match status" value="1"/>
</dbReference>
<protein>
    <recommendedName>
        <fullName evidence="4">Schlafen AlbA-2 domain-containing protein</fullName>
    </recommendedName>
</protein>
<dbReference type="InterPro" id="IPR007421">
    <property type="entry name" value="Schlafen_AlbA_2_dom"/>
</dbReference>
<comment type="caution">
    <text evidence="3">The sequence shown here is derived from an EMBL/GenBank/DDBJ whole genome shotgun (WGS) entry which is preliminary data.</text>
</comment>
<dbReference type="AlphaFoldDB" id="A0A645B794"/>
<evidence type="ECO:0000259" key="2">
    <source>
        <dbReference type="Pfam" id="PF21247"/>
    </source>
</evidence>
<dbReference type="Pfam" id="PF21247">
    <property type="entry name" value="Fic-like_C"/>
    <property type="match status" value="1"/>
</dbReference>
<organism evidence="3">
    <name type="scientific">bioreactor metagenome</name>
    <dbReference type="NCBI Taxonomy" id="1076179"/>
    <lineage>
        <taxon>unclassified sequences</taxon>
        <taxon>metagenomes</taxon>
        <taxon>ecological metagenomes</taxon>
    </lineage>
</organism>
<dbReference type="PANTHER" id="PTHR30595">
    <property type="entry name" value="GLPR-RELATED TRANSCRIPTIONAL REPRESSOR"/>
    <property type="match status" value="1"/>
</dbReference>
<dbReference type="Gene3D" id="3.30.950.30">
    <property type="entry name" value="Schlafen, AAA domain"/>
    <property type="match status" value="1"/>
</dbReference>